<name>A0AAW1QR45_9CHLO</name>
<evidence type="ECO:0000256" key="3">
    <source>
        <dbReference type="ARBA" id="ARBA00022741"/>
    </source>
</evidence>
<dbReference type="PROSITE" id="PS00108">
    <property type="entry name" value="PROTEIN_KINASE_ST"/>
    <property type="match status" value="1"/>
</dbReference>
<dbReference type="PANTHER" id="PTHR44329">
    <property type="entry name" value="SERINE/THREONINE-PROTEIN KINASE TNNI3K-RELATED"/>
    <property type="match status" value="1"/>
</dbReference>
<feature type="region of interest" description="Disordered" evidence="7">
    <location>
        <begin position="774"/>
        <end position="1007"/>
    </location>
</feature>
<feature type="region of interest" description="Disordered" evidence="7">
    <location>
        <begin position="385"/>
        <end position="428"/>
    </location>
</feature>
<evidence type="ECO:0000256" key="6">
    <source>
        <dbReference type="PROSITE-ProRule" id="PRU10141"/>
    </source>
</evidence>
<sequence length="1007" mass="105779">MKQQPQYALQLACCSLAGLLLVACVTSQIINPNIGPKRLNYYPQGLAVSLADQTVDTIALGGDINITQSVWSSFPVNITRNVTITSDSPPLQRNLDFGDLQNVIQIVGPATLTLENLVLSGVKSRKRTVLDGFTQLNIQGLGLWPSVLGQPGTRMEFVNVTVEYYAVDTFSSCPEFTSRTAFALSNYWKDAKQVAPTTIYVPDKKEFPLNVTDTTTNKTVGFVGASSEGINITCVVDPYAPARASAPAPATAPKSGSGTPAWVWVLVAIGIVAAIALAAAAGFVVRRRRKRAQQRQATFLPISDPLYKGDNLTAVGGGLLPETPGGSPGSGMPGGSPRVNVSMAPPLGRASSKQYQAGADTALAMHGSAKGSSLGGSAYGDARTMPDALNASGQSGASGSGRGSAGNGGNDANGSGGSREANKGGSEKAQIEYSSLPALLRARSDEVFDGVEMGPLLGRGSYGRVYKGRWKGAIVAIKVIEHSPKRGGNSVDAMRESALSQSVQHPNVVGTYKISTLRITDGKPSLKDEKDTASAARGHNPDTVPESSSGSMSSHDSQEAQRPEMFETWMLLEYCDRGSLERAIESGRFMRNGAPDLPSIYRTLIDIAAGLDYLHSLGVVHGDLKDANILLKSTATDPRGFVCKIADFGLSRVLDVDATHISTKTYGTISYMPGELLQAGKLTRAADVYSFGMLMWELYMGKGLYEGMTVAQVFYMVVYEQHRPPIPDDMPEGYRRLMCACWDQDPLARPTFDGVMKDVQRLYAEVKSQIGSQRSASFKSGEWRTPRSTGNAPSGAASRNLSETQAQSQSQAWRSLQAPPPGQPVGRTSSDLAADQARNRETSSDPQNRSTAANEIAPTGQVSALAASDPTRGRPPAQALSGQPRGPLGEPSQSTSPFSGTQDASLPDPPGAAPASAPASAATAPPAHSPGSPSGDAGAQPGDGDAPALAVSVPSTEPLARQRSGEFQFKAPRSPTLSTVMENSGSLASSLLGDSADSGSTAHKPQQ</sequence>
<feature type="region of interest" description="Disordered" evidence="7">
    <location>
        <begin position="522"/>
        <end position="560"/>
    </location>
</feature>
<organism evidence="11 12">
    <name type="scientific">[Myrmecia] bisecta</name>
    <dbReference type="NCBI Taxonomy" id="41462"/>
    <lineage>
        <taxon>Eukaryota</taxon>
        <taxon>Viridiplantae</taxon>
        <taxon>Chlorophyta</taxon>
        <taxon>core chlorophytes</taxon>
        <taxon>Trebouxiophyceae</taxon>
        <taxon>Trebouxiales</taxon>
        <taxon>Trebouxiaceae</taxon>
        <taxon>Myrmecia</taxon>
    </lineage>
</organism>
<feature type="compositionally biased region" description="Polar residues" evidence="7">
    <location>
        <begin position="891"/>
        <end position="902"/>
    </location>
</feature>
<keyword evidence="12" id="KW-1185">Reference proteome</keyword>
<dbReference type="InterPro" id="IPR000719">
    <property type="entry name" value="Prot_kinase_dom"/>
</dbReference>
<dbReference type="SUPFAM" id="SSF56112">
    <property type="entry name" value="Protein kinase-like (PK-like)"/>
    <property type="match status" value="1"/>
</dbReference>
<feature type="chain" id="PRO_5043632053" description="Protein kinase domain-containing protein" evidence="9">
    <location>
        <begin position="28"/>
        <end position="1007"/>
    </location>
</feature>
<dbReference type="Gene3D" id="1.10.510.10">
    <property type="entry name" value="Transferase(Phosphotransferase) domain 1"/>
    <property type="match status" value="1"/>
</dbReference>
<dbReference type="EMBL" id="JALJOR010000002">
    <property type="protein sequence ID" value="KAK9823953.1"/>
    <property type="molecule type" value="Genomic_DNA"/>
</dbReference>
<evidence type="ECO:0000256" key="8">
    <source>
        <dbReference type="SAM" id="Phobius"/>
    </source>
</evidence>
<dbReference type="InterPro" id="IPR051681">
    <property type="entry name" value="Ser/Thr_Kinases-Pseudokinases"/>
</dbReference>
<dbReference type="PROSITE" id="PS50011">
    <property type="entry name" value="PROTEIN_KINASE_DOM"/>
    <property type="match status" value="1"/>
</dbReference>
<evidence type="ECO:0000256" key="7">
    <source>
        <dbReference type="SAM" id="MobiDB-lite"/>
    </source>
</evidence>
<dbReference type="SMART" id="SM00220">
    <property type="entry name" value="S_TKc"/>
    <property type="match status" value="1"/>
</dbReference>
<keyword evidence="3 6" id="KW-0547">Nucleotide-binding</keyword>
<evidence type="ECO:0000259" key="10">
    <source>
        <dbReference type="PROSITE" id="PS50011"/>
    </source>
</evidence>
<evidence type="ECO:0000313" key="12">
    <source>
        <dbReference type="Proteomes" id="UP001489004"/>
    </source>
</evidence>
<keyword evidence="8" id="KW-0472">Membrane</keyword>
<dbReference type="Proteomes" id="UP001489004">
    <property type="component" value="Unassembled WGS sequence"/>
</dbReference>
<dbReference type="Pfam" id="PF00069">
    <property type="entry name" value="Pkinase"/>
    <property type="match status" value="1"/>
</dbReference>
<feature type="compositionally biased region" description="Low complexity" evidence="7">
    <location>
        <begin position="984"/>
        <end position="1000"/>
    </location>
</feature>
<reference evidence="11 12" key="1">
    <citation type="journal article" date="2024" name="Nat. Commun.">
        <title>Phylogenomics reveals the evolutionary origins of lichenization in chlorophyte algae.</title>
        <authorList>
            <person name="Puginier C."/>
            <person name="Libourel C."/>
            <person name="Otte J."/>
            <person name="Skaloud P."/>
            <person name="Haon M."/>
            <person name="Grisel S."/>
            <person name="Petersen M."/>
            <person name="Berrin J.G."/>
            <person name="Delaux P.M."/>
            <person name="Dal Grande F."/>
            <person name="Keller J."/>
        </authorList>
    </citation>
    <scope>NUCLEOTIDE SEQUENCE [LARGE SCALE GENOMIC DNA]</scope>
    <source>
        <strain evidence="11 12">SAG 2043</strain>
    </source>
</reference>
<dbReference type="InterPro" id="IPR017441">
    <property type="entry name" value="Protein_kinase_ATP_BS"/>
</dbReference>
<keyword evidence="1" id="KW-0723">Serine/threonine-protein kinase</keyword>
<proteinExistence type="predicted"/>
<dbReference type="PRINTS" id="PR00109">
    <property type="entry name" value="TYRKINASE"/>
</dbReference>
<feature type="transmembrane region" description="Helical" evidence="8">
    <location>
        <begin position="261"/>
        <end position="285"/>
    </location>
</feature>
<feature type="compositionally biased region" description="Low complexity" evidence="7">
    <location>
        <begin position="913"/>
        <end position="948"/>
    </location>
</feature>
<feature type="compositionally biased region" description="Basic and acidic residues" evidence="7">
    <location>
        <begin position="522"/>
        <end position="532"/>
    </location>
</feature>
<keyword evidence="5 6" id="KW-0067">ATP-binding</keyword>
<dbReference type="PROSITE" id="PS00107">
    <property type="entry name" value="PROTEIN_KINASE_ATP"/>
    <property type="match status" value="1"/>
</dbReference>
<feature type="region of interest" description="Disordered" evidence="7">
    <location>
        <begin position="313"/>
        <end position="354"/>
    </location>
</feature>
<feature type="compositionally biased region" description="Gly residues" evidence="7">
    <location>
        <begin position="396"/>
        <end position="417"/>
    </location>
</feature>
<evidence type="ECO:0000313" key="11">
    <source>
        <dbReference type="EMBL" id="KAK9823953.1"/>
    </source>
</evidence>
<dbReference type="InterPro" id="IPR011009">
    <property type="entry name" value="Kinase-like_dom_sf"/>
</dbReference>
<keyword evidence="8" id="KW-0812">Transmembrane</keyword>
<evidence type="ECO:0000256" key="5">
    <source>
        <dbReference type="ARBA" id="ARBA00022840"/>
    </source>
</evidence>
<feature type="compositionally biased region" description="Polar residues" evidence="7">
    <location>
        <begin position="844"/>
        <end position="853"/>
    </location>
</feature>
<dbReference type="PROSITE" id="PS51257">
    <property type="entry name" value="PROKAR_LIPOPROTEIN"/>
    <property type="match status" value="1"/>
</dbReference>
<dbReference type="Pfam" id="PF07714">
    <property type="entry name" value="PK_Tyr_Ser-Thr"/>
    <property type="match status" value="1"/>
</dbReference>
<keyword evidence="9" id="KW-0732">Signal</keyword>
<gene>
    <name evidence="11" type="ORF">WJX72_006631</name>
</gene>
<dbReference type="Gene3D" id="3.30.200.20">
    <property type="entry name" value="Phosphorylase Kinase, domain 1"/>
    <property type="match status" value="1"/>
</dbReference>
<comment type="caution">
    <text evidence="11">The sequence shown here is derived from an EMBL/GenBank/DDBJ whole genome shotgun (WGS) entry which is preliminary data.</text>
</comment>
<dbReference type="AlphaFoldDB" id="A0AAW1QR45"/>
<evidence type="ECO:0000256" key="2">
    <source>
        <dbReference type="ARBA" id="ARBA00022679"/>
    </source>
</evidence>
<feature type="binding site" evidence="6">
    <location>
        <position position="478"/>
    </location>
    <ligand>
        <name>ATP</name>
        <dbReference type="ChEBI" id="CHEBI:30616"/>
    </ligand>
</feature>
<feature type="signal peptide" evidence="9">
    <location>
        <begin position="1"/>
        <end position="27"/>
    </location>
</feature>
<keyword evidence="4" id="KW-0418">Kinase</keyword>
<accession>A0AAW1QR45</accession>
<feature type="compositionally biased region" description="Polar residues" evidence="7">
    <location>
        <begin position="786"/>
        <end position="814"/>
    </location>
</feature>
<feature type="domain" description="Protein kinase" evidence="10">
    <location>
        <begin position="451"/>
        <end position="763"/>
    </location>
</feature>
<keyword evidence="2" id="KW-0808">Transferase</keyword>
<dbReference type="InterPro" id="IPR008271">
    <property type="entry name" value="Ser/Thr_kinase_AS"/>
</dbReference>
<dbReference type="InterPro" id="IPR001245">
    <property type="entry name" value="Ser-Thr/Tyr_kinase_cat_dom"/>
</dbReference>
<evidence type="ECO:0000256" key="1">
    <source>
        <dbReference type="ARBA" id="ARBA00022527"/>
    </source>
</evidence>
<protein>
    <recommendedName>
        <fullName evidence="10">Protein kinase domain-containing protein</fullName>
    </recommendedName>
</protein>
<dbReference type="PANTHER" id="PTHR44329:SF214">
    <property type="entry name" value="PROTEIN KINASE DOMAIN-CONTAINING PROTEIN"/>
    <property type="match status" value="1"/>
</dbReference>
<evidence type="ECO:0000256" key="4">
    <source>
        <dbReference type="ARBA" id="ARBA00022777"/>
    </source>
</evidence>
<dbReference type="GO" id="GO:0005524">
    <property type="term" value="F:ATP binding"/>
    <property type="evidence" value="ECO:0007669"/>
    <property type="project" value="UniProtKB-UniRule"/>
</dbReference>
<dbReference type="GO" id="GO:0004674">
    <property type="term" value="F:protein serine/threonine kinase activity"/>
    <property type="evidence" value="ECO:0007669"/>
    <property type="project" value="UniProtKB-KW"/>
</dbReference>
<keyword evidence="8" id="KW-1133">Transmembrane helix</keyword>
<evidence type="ECO:0000256" key="9">
    <source>
        <dbReference type="SAM" id="SignalP"/>
    </source>
</evidence>